<comment type="catalytic activity">
    <reaction evidence="5">
        <text>L-serine = pyruvate + NH4(+)</text>
        <dbReference type="Rhea" id="RHEA:19169"/>
        <dbReference type="ChEBI" id="CHEBI:15361"/>
        <dbReference type="ChEBI" id="CHEBI:28938"/>
        <dbReference type="ChEBI" id="CHEBI:33384"/>
        <dbReference type="EC" id="4.3.1.17"/>
    </reaction>
</comment>
<evidence type="ECO:0000313" key="7">
    <source>
        <dbReference type="EMBL" id="OUR99747.1"/>
    </source>
</evidence>
<dbReference type="GO" id="GO:0003941">
    <property type="term" value="F:L-serine ammonia-lyase activity"/>
    <property type="evidence" value="ECO:0007669"/>
    <property type="project" value="UniProtKB-EC"/>
</dbReference>
<dbReference type="InterPro" id="IPR002912">
    <property type="entry name" value="ACT_dom"/>
</dbReference>
<comment type="similarity">
    <text evidence="2">Belongs to the serine/threonine dehydratase family.</text>
</comment>
<protein>
    <submittedName>
        <fullName evidence="7">Threonine ammonia-lyase</fullName>
    </submittedName>
</protein>
<dbReference type="InterPro" id="IPR001926">
    <property type="entry name" value="TrpB-like_PALP"/>
</dbReference>
<dbReference type="InterPro" id="IPR005789">
    <property type="entry name" value="Thr_deHydtase_catblc"/>
</dbReference>
<dbReference type="GO" id="GO:0009097">
    <property type="term" value="P:isoleucine biosynthetic process"/>
    <property type="evidence" value="ECO:0007669"/>
    <property type="project" value="TreeGrafter"/>
</dbReference>
<dbReference type="SUPFAM" id="SSF53686">
    <property type="entry name" value="Tryptophan synthase beta subunit-like PLP-dependent enzymes"/>
    <property type="match status" value="1"/>
</dbReference>
<dbReference type="Pfam" id="PF13291">
    <property type="entry name" value="ACT_4"/>
    <property type="match status" value="1"/>
</dbReference>
<dbReference type="PROSITE" id="PS51671">
    <property type="entry name" value="ACT"/>
    <property type="match status" value="1"/>
</dbReference>
<dbReference type="InterPro" id="IPR036052">
    <property type="entry name" value="TrpB-like_PALP_sf"/>
</dbReference>
<dbReference type="FunFam" id="3.40.50.1100:FF:000007">
    <property type="entry name" value="L-threonine dehydratase catabolic TdcB"/>
    <property type="match status" value="1"/>
</dbReference>
<dbReference type="AlphaFoldDB" id="A0A1Y5FIR9"/>
<keyword evidence="4 7" id="KW-0456">Lyase</keyword>
<accession>A0A1Y5FIR9</accession>
<dbReference type="InterPro" id="IPR045865">
    <property type="entry name" value="ACT-like_dom_sf"/>
</dbReference>
<dbReference type="Gene3D" id="3.40.50.1100">
    <property type="match status" value="2"/>
</dbReference>
<evidence type="ECO:0000256" key="4">
    <source>
        <dbReference type="ARBA" id="ARBA00023239"/>
    </source>
</evidence>
<dbReference type="Proteomes" id="UP000196531">
    <property type="component" value="Unassembled WGS sequence"/>
</dbReference>
<dbReference type="GO" id="GO:0006565">
    <property type="term" value="P:L-serine catabolic process"/>
    <property type="evidence" value="ECO:0007669"/>
    <property type="project" value="TreeGrafter"/>
</dbReference>
<dbReference type="Gene3D" id="3.30.70.260">
    <property type="match status" value="1"/>
</dbReference>
<dbReference type="GO" id="GO:0030170">
    <property type="term" value="F:pyridoxal phosphate binding"/>
    <property type="evidence" value="ECO:0007669"/>
    <property type="project" value="UniProtKB-ARBA"/>
</dbReference>
<evidence type="ECO:0000259" key="6">
    <source>
        <dbReference type="PROSITE" id="PS51671"/>
    </source>
</evidence>
<dbReference type="SUPFAM" id="SSF55021">
    <property type="entry name" value="ACT-like"/>
    <property type="match status" value="1"/>
</dbReference>
<dbReference type="CDD" id="cd01562">
    <property type="entry name" value="Thr-dehyd"/>
    <property type="match status" value="1"/>
</dbReference>
<dbReference type="FunFam" id="3.40.50.1100:FF:000005">
    <property type="entry name" value="Threonine dehydratase catabolic"/>
    <property type="match status" value="1"/>
</dbReference>
<proteinExistence type="inferred from homology"/>
<gene>
    <name evidence="7" type="ORF">A9Q84_01605</name>
</gene>
<dbReference type="InterPro" id="IPR050147">
    <property type="entry name" value="Ser/Thr_Dehydratase"/>
</dbReference>
<evidence type="ECO:0000256" key="3">
    <source>
        <dbReference type="ARBA" id="ARBA00022898"/>
    </source>
</evidence>
<organism evidence="7 8">
    <name type="scientific">Halobacteriovorax marinus</name>
    <dbReference type="NCBI Taxonomy" id="97084"/>
    <lineage>
        <taxon>Bacteria</taxon>
        <taxon>Pseudomonadati</taxon>
        <taxon>Bdellovibrionota</taxon>
        <taxon>Bacteriovoracia</taxon>
        <taxon>Bacteriovoracales</taxon>
        <taxon>Halobacteriovoraceae</taxon>
        <taxon>Halobacteriovorax</taxon>
    </lineage>
</organism>
<dbReference type="GO" id="GO:0004794">
    <property type="term" value="F:threonine deaminase activity"/>
    <property type="evidence" value="ECO:0007669"/>
    <property type="project" value="InterPro"/>
</dbReference>
<dbReference type="NCBIfam" id="TIGR01127">
    <property type="entry name" value="ilvA_1Cterm"/>
    <property type="match status" value="1"/>
</dbReference>
<evidence type="ECO:0000256" key="2">
    <source>
        <dbReference type="ARBA" id="ARBA00010869"/>
    </source>
</evidence>
<feature type="domain" description="ACT" evidence="6">
    <location>
        <begin position="328"/>
        <end position="402"/>
    </location>
</feature>
<comment type="caution">
    <text evidence="7">The sequence shown here is derived from an EMBL/GenBank/DDBJ whole genome shotgun (WGS) entry which is preliminary data.</text>
</comment>
<dbReference type="GO" id="GO:0006567">
    <property type="term" value="P:L-threonine catabolic process"/>
    <property type="evidence" value="ECO:0007669"/>
    <property type="project" value="InterPro"/>
</dbReference>
<sequence length="402" mass="43155">MITIEDIKIAREKIKDQIIKTPSTYSSNLSKIVKCNVYLKLENLQLTGAYKVRGALNRLMNLSDEEKANGVIASSAGNHAQGVALAAKKQGIEATIVMPVTTPLSKIQGTKKFGAKVILHGNFYDEAYTKALEIQAKEGQTFIHPFNDEDIIAGQGTIGLELFESIPDLDTVIIPIGGGGLISGISIALKTLNPKIRIIGVEAAQIAAMKASVEAGKIVEIPKERTIADGIAVTTVKENTFEIVQKYVDEIVTVSELEMAHAIMTLLEVEKVLVEGAGAAAFAALSHGKIKGIEGKKVGVIVSGGNIDINFLSKVLERGLSEDGRLSTLKIMVPDNPGIISDISTVIAEHGANIVDIYHNRTFSNTHLGQTAVHITLETKGHEHIEEIMKAITEINLIVSRS</sequence>
<comment type="cofactor">
    <cofactor evidence="1">
        <name>pyridoxal 5'-phosphate</name>
        <dbReference type="ChEBI" id="CHEBI:597326"/>
    </cofactor>
</comment>
<dbReference type="EMBL" id="MAAO01000002">
    <property type="protein sequence ID" value="OUR99747.1"/>
    <property type="molecule type" value="Genomic_DNA"/>
</dbReference>
<evidence type="ECO:0000256" key="1">
    <source>
        <dbReference type="ARBA" id="ARBA00001933"/>
    </source>
</evidence>
<dbReference type="CDD" id="cd04886">
    <property type="entry name" value="ACT_ThrD-II-like"/>
    <property type="match status" value="1"/>
</dbReference>
<keyword evidence="3" id="KW-0663">Pyridoxal phosphate</keyword>
<name>A0A1Y5FIR9_9BACT</name>
<dbReference type="PANTHER" id="PTHR48078">
    <property type="entry name" value="THREONINE DEHYDRATASE, MITOCHONDRIAL-RELATED"/>
    <property type="match status" value="1"/>
</dbReference>
<evidence type="ECO:0000256" key="5">
    <source>
        <dbReference type="ARBA" id="ARBA00049406"/>
    </source>
</evidence>
<dbReference type="Pfam" id="PF00291">
    <property type="entry name" value="PALP"/>
    <property type="match status" value="1"/>
</dbReference>
<evidence type="ECO:0000313" key="8">
    <source>
        <dbReference type="Proteomes" id="UP000196531"/>
    </source>
</evidence>
<dbReference type="PANTHER" id="PTHR48078:SF6">
    <property type="entry name" value="L-THREONINE DEHYDRATASE CATABOLIC TDCB"/>
    <property type="match status" value="1"/>
</dbReference>
<reference evidence="8" key="1">
    <citation type="journal article" date="2017" name="Proc. Natl. Acad. Sci. U.S.A.">
        <title>Simulation of Deepwater Horizon oil plume reveals substrate specialization within a complex community of hydrocarbon-degraders.</title>
        <authorList>
            <person name="Hu P."/>
            <person name="Dubinsky E.A."/>
            <person name="Probst A.J."/>
            <person name="Wang J."/>
            <person name="Sieber C.M.K."/>
            <person name="Tom L.M."/>
            <person name="Gardinali P."/>
            <person name="Banfield J.F."/>
            <person name="Atlas R.M."/>
            <person name="Andersen G.L."/>
        </authorList>
    </citation>
    <scope>NUCLEOTIDE SEQUENCE [LARGE SCALE GENOMIC DNA]</scope>
</reference>
<dbReference type="InterPro" id="IPR044561">
    <property type="entry name" value="ACT_ThrD-II-like"/>
</dbReference>